<dbReference type="InterPro" id="IPR001806">
    <property type="entry name" value="Small_GTPase"/>
</dbReference>
<protein>
    <submittedName>
        <fullName evidence="3">Ras family protein</fullName>
    </submittedName>
</protein>
<feature type="region of interest" description="Disordered" evidence="1">
    <location>
        <begin position="167"/>
        <end position="186"/>
    </location>
</feature>
<evidence type="ECO:0000313" key="2">
    <source>
        <dbReference type="Proteomes" id="UP000035681"/>
    </source>
</evidence>
<feature type="compositionally biased region" description="Basic and acidic residues" evidence="1">
    <location>
        <begin position="256"/>
        <end position="287"/>
    </location>
</feature>
<sequence length="302" mass="34735">MTINSKVMVDRTTTQVSEFLDSGVESIEGKSIRKKTLPEYKIAFIGDHTKYVLLEKLKEFCIKYEKHVKYQDIHYLNFLVDNSEVVLEIFELGTEHTGAREMAIRKAEGIILFYTSILMEGYHQLVSCVDDFKRRKKDKKSTPIYLISNEDTSPIYDYTESSDKFSSLSEGYESESPTQSYHLSRRNSMEKIKQQSEDLSMAKITPQQGENLAKAISPDCQFISINIKNYNNINEFVSEIVKKINFSTPEKLKNLTKSKEAKKESTNKVEKKNKGDKSSRNNSERIKSIHKAKNMSAVCTIQ</sequence>
<accession>A0A0K0EFZ8</accession>
<dbReference type="InterPro" id="IPR027417">
    <property type="entry name" value="P-loop_NTPase"/>
</dbReference>
<dbReference type="GO" id="GO:0003924">
    <property type="term" value="F:GTPase activity"/>
    <property type="evidence" value="ECO:0007669"/>
    <property type="project" value="InterPro"/>
</dbReference>
<organism evidence="3">
    <name type="scientific">Strongyloides stercoralis</name>
    <name type="common">Threadworm</name>
    <dbReference type="NCBI Taxonomy" id="6248"/>
    <lineage>
        <taxon>Eukaryota</taxon>
        <taxon>Metazoa</taxon>
        <taxon>Ecdysozoa</taxon>
        <taxon>Nematoda</taxon>
        <taxon>Chromadorea</taxon>
        <taxon>Rhabditida</taxon>
        <taxon>Tylenchina</taxon>
        <taxon>Panagrolaimomorpha</taxon>
        <taxon>Strongyloidoidea</taxon>
        <taxon>Strongyloididae</taxon>
        <taxon>Strongyloides</taxon>
    </lineage>
</organism>
<dbReference type="AlphaFoldDB" id="A0A0K0EFZ8"/>
<name>A0A0K0EFZ8_STRER</name>
<dbReference type="Pfam" id="PF00071">
    <property type="entry name" value="Ras"/>
    <property type="match status" value="1"/>
</dbReference>
<evidence type="ECO:0000313" key="3">
    <source>
        <dbReference type="WBParaSite" id="SSTP_0000840600.1"/>
    </source>
</evidence>
<feature type="region of interest" description="Disordered" evidence="1">
    <location>
        <begin position="256"/>
        <end position="302"/>
    </location>
</feature>
<evidence type="ECO:0000256" key="1">
    <source>
        <dbReference type="SAM" id="MobiDB-lite"/>
    </source>
</evidence>
<dbReference type="Gene3D" id="3.40.50.300">
    <property type="entry name" value="P-loop containing nucleotide triphosphate hydrolases"/>
    <property type="match status" value="1"/>
</dbReference>
<keyword evidence="2" id="KW-1185">Reference proteome</keyword>
<feature type="compositionally biased region" description="Polar residues" evidence="1">
    <location>
        <begin position="167"/>
        <end position="182"/>
    </location>
</feature>
<dbReference type="Proteomes" id="UP000035681">
    <property type="component" value="Unplaced"/>
</dbReference>
<reference evidence="3" key="1">
    <citation type="submission" date="2015-08" db="UniProtKB">
        <authorList>
            <consortium name="WormBaseParasite"/>
        </authorList>
    </citation>
    <scope>IDENTIFICATION</scope>
</reference>
<dbReference type="PROSITE" id="PS51421">
    <property type="entry name" value="RAS"/>
    <property type="match status" value="1"/>
</dbReference>
<dbReference type="WBParaSite" id="SSTP_0000840600.1">
    <property type="protein sequence ID" value="SSTP_0000840600.1"/>
    <property type="gene ID" value="SSTP_0000840600"/>
</dbReference>
<proteinExistence type="predicted"/>
<dbReference type="WBParaSite" id="TCONS_00003502.p1">
    <property type="protein sequence ID" value="TCONS_00003502.p1"/>
    <property type="gene ID" value="XLOC_003248"/>
</dbReference>
<dbReference type="GO" id="GO:0005525">
    <property type="term" value="F:GTP binding"/>
    <property type="evidence" value="ECO:0007669"/>
    <property type="project" value="InterPro"/>
</dbReference>